<organism evidence="1 2">
    <name type="scientific">Saccharolobus islandicus (strain M.14.25 / Kamchatka #1)</name>
    <name type="common">Sulfolobus islandicus</name>
    <dbReference type="NCBI Taxonomy" id="427317"/>
    <lineage>
        <taxon>Archaea</taxon>
        <taxon>Thermoproteota</taxon>
        <taxon>Thermoprotei</taxon>
        <taxon>Sulfolobales</taxon>
        <taxon>Sulfolobaceae</taxon>
        <taxon>Saccharolobus</taxon>
    </lineage>
</organism>
<reference evidence="1 2" key="1">
    <citation type="journal article" date="2009" name="Proc. Natl. Acad. Sci. U.S.A.">
        <title>Biogeography of the Sulfolobus islandicus pan-genome.</title>
        <authorList>
            <person name="Reno M.L."/>
            <person name="Held N.L."/>
            <person name="Fields C.J."/>
            <person name="Burke P.V."/>
            <person name="Whitaker R.J."/>
        </authorList>
    </citation>
    <scope>NUCLEOTIDE SEQUENCE [LARGE SCALE GENOMIC DNA]</scope>
    <source>
        <strain evidence="2">M.14.25 / Kamchatka #1</strain>
    </source>
</reference>
<proteinExistence type="predicted"/>
<evidence type="ECO:0000313" key="2">
    <source>
        <dbReference type="Proteomes" id="UP000001350"/>
    </source>
</evidence>
<gene>
    <name evidence="1" type="ordered locus">M1425_1027</name>
</gene>
<dbReference type="GeneID" id="84058428"/>
<protein>
    <recommendedName>
        <fullName evidence="3">CRISPR-associated protein Cas5</fullName>
    </recommendedName>
</protein>
<dbReference type="AlphaFoldDB" id="C3MXB4"/>
<dbReference type="KEGG" id="sia:M1425_1027"/>
<name>C3MXB4_SACI4</name>
<dbReference type="HOGENOM" id="CLU_1212641_0_0_2"/>
<evidence type="ECO:0008006" key="3">
    <source>
        <dbReference type="Google" id="ProtNLM"/>
    </source>
</evidence>
<dbReference type="Proteomes" id="UP000001350">
    <property type="component" value="Chromosome"/>
</dbReference>
<dbReference type="EMBL" id="CP001400">
    <property type="protein sequence ID" value="ACP37794.1"/>
    <property type="molecule type" value="Genomic_DNA"/>
</dbReference>
<evidence type="ECO:0000313" key="1">
    <source>
        <dbReference type="EMBL" id="ACP37794.1"/>
    </source>
</evidence>
<dbReference type="RefSeq" id="WP_012711059.1">
    <property type="nucleotide sequence ID" value="NC_012588.1"/>
</dbReference>
<sequence>MKVFRIKLRAYNGFNKEILPSTTVAGGITYGAYLNKHELHTNVGFTNFYKSNNSYKLYLSRIKLNRTVNESEPFYSFKYVNKGEYYLIYTGYAIADKEDDVIDLINKYGTYIGNWNTVFVLDSISEVNNINDLCVYNLPITDLSELLLKYKEIKVEVHKYVNSNYINLTPCKIYYDPVERKFKITRDRNVYLATFKVGDMNIGHYYDESALDNLSIFDKIYVKTGFGVVGPCL</sequence>
<accession>C3MXB4</accession>